<keyword evidence="15" id="KW-1185">Reference proteome</keyword>
<reference evidence="12" key="4">
    <citation type="submission" date="2023-02" db="EMBL/GenBank/DDBJ databases">
        <title>Complete genome sequence of Lactobacillus curvatus CACC879 isolated from Pig feces.</title>
        <authorList>
            <person name="Park S."/>
            <person name="Park M.A."/>
            <person name="Kim D.-H."/>
            <person name="Kim Y."/>
        </authorList>
    </citation>
    <scope>NUCLEOTIDE SEQUENCE</scope>
    <source>
        <strain evidence="12">CACC879</strain>
    </source>
</reference>
<gene>
    <name evidence="9" type="ORF">CG419_04415</name>
    <name evidence="10" type="ORF">DT351_04425</name>
    <name evidence="11" type="ORF">LTWDN19_19940</name>
    <name evidence="12" type="ORF">PSR33_06875</name>
</gene>
<evidence type="ECO:0000313" key="13">
    <source>
        <dbReference type="Proteomes" id="UP000199749"/>
    </source>
</evidence>
<feature type="transmembrane region" description="Helical" evidence="8">
    <location>
        <begin position="212"/>
        <end position="231"/>
    </location>
</feature>
<evidence type="ECO:0000256" key="8">
    <source>
        <dbReference type="SAM" id="Phobius"/>
    </source>
</evidence>
<dbReference type="PANTHER" id="PTHR16119:SF17">
    <property type="entry name" value="TRANSMEMBRANE PROTEIN 144"/>
    <property type="match status" value="1"/>
</dbReference>
<reference evidence="10 14" key="2">
    <citation type="submission" date="2018-07" db="EMBL/GenBank/DDBJ databases">
        <title>Lactobacillus curvatus genome sequence.</title>
        <authorList>
            <person name="Prechtl R."/>
        </authorList>
    </citation>
    <scope>NUCLEOTIDE SEQUENCE [LARGE SCALE GENOMIC DNA]</scope>
    <source>
        <strain evidence="10 14">TMW 1.1928</strain>
    </source>
</reference>
<feature type="transmembrane region" description="Helical" evidence="8">
    <location>
        <begin position="182"/>
        <end position="205"/>
    </location>
</feature>
<dbReference type="SUPFAM" id="SSF103481">
    <property type="entry name" value="Multidrug resistance efflux transporter EmrE"/>
    <property type="match status" value="1"/>
</dbReference>
<keyword evidence="3" id="KW-0813">Transport</keyword>
<proteinExistence type="inferred from homology"/>
<comment type="subcellular location">
    <subcellularLocation>
        <location evidence="1">Cell membrane</location>
        <topology evidence="1">Multi-pass membrane protein</topology>
    </subcellularLocation>
</comment>
<keyword evidence="5 8" id="KW-0812">Transmembrane</keyword>
<dbReference type="Pfam" id="PF06800">
    <property type="entry name" value="Sugar_transport"/>
    <property type="match status" value="1"/>
</dbReference>
<evidence type="ECO:0000256" key="1">
    <source>
        <dbReference type="ARBA" id="ARBA00004651"/>
    </source>
</evidence>
<protein>
    <submittedName>
        <fullName evidence="12">GRP family sugar transporter</fullName>
    </submittedName>
    <submittedName>
        <fullName evidence="9">Glucose transporter GlcU</fullName>
    </submittedName>
</protein>
<dbReference type="GeneID" id="49610640"/>
<evidence type="ECO:0000256" key="3">
    <source>
        <dbReference type="ARBA" id="ARBA00022448"/>
    </source>
</evidence>
<dbReference type="InterPro" id="IPR037185">
    <property type="entry name" value="EmrE-like"/>
</dbReference>
<dbReference type="EMBL" id="CP117683">
    <property type="protein sequence ID" value="WDC91907.1"/>
    <property type="molecule type" value="Genomic_DNA"/>
</dbReference>
<keyword evidence="4 12" id="KW-0762">Sugar transport</keyword>
<dbReference type="Proteomes" id="UP000825100">
    <property type="component" value="Chromosome"/>
</dbReference>
<keyword evidence="6 8" id="KW-1133">Transmembrane helix</keyword>
<dbReference type="EMBL" id="CP031003">
    <property type="protein sequence ID" value="AXN35648.1"/>
    <property type="molecule type" value="Genomic_DNA"/>
</dbReference>
<dbReference type="InterPro" id="IPR010651">
    <property type="entry name" value="Sugar_transport"/>
</dbReference>
<dbReference type="Proteomes" id="UP000199749">
    <property type="component" value="Chromosome"/>
</dbReference>
<comment type="similarity">
    <text evidence="2">Belongs to the GRP transporter (TC 2.A.7.5) family.</text>
</comment>
<evidence type="ECO:0000256" key="2">
    <source>
        <dbReference type="ARBA" id="ARBA00006117"/>
    </source>
</evidence>
<evidence type="ECO:0000313" key="11">
    <source>
        <dbReference type="EMBL" id="BCX31427.1"/>
    </source>
</evidence>
<organism evidence="12 16">
    <name type="scientific">Latilactobacillus curvatus</name>
    <name type="common">Lactobacillus curvatus</name>
    <dbReference type="NCBI Taxonomy" id="28038"/>
    <lineage>
        <taxon>Bacteria</taxon>
        <taxon>Bacillati</taxon>
        <taxon>Bacillota</taxon>
        <taxon>Bacilli</taxon>
        <taxon>Lactobacillales</taxon>
        <taxon>Lactobacillaceae</taxon>
        <taxon>Latilactobacillus</taxon>
    </lineage>
</organism>
<dbReference type="Proteomes" id="UP000257607">
    <property type="component" value="Chromosome"/>
</dbReference>
<feature type="transmembrane region" description="Helical" evidence="8">
    <location>
        <begin position="156"/>
        <end position="176"/>
    </location>
</feature>
<feature type="transmembrane region" description="Helical" evidence="8">
    <location>
        <begin position="116"/>
        <end position="135"/>
    </location>
</feature>
<dbReference type="PANTHER" id="PTHR16119">
    <property type="entry name" value="TRANSMEMBRANE PROTEIN 144"/>
    <property type="match status" value="1"/>
</dbReference>
<dbReference type="STRING" id="28038.BCY75_06375"/>
<reference evidence="9 13" key="1">
    <citation type="submission" date="2017-07" db="EMBL/GenBank/DDBJ databases">
        <title>Lactobacillus curvatus MRS6 whole genome.</title>
        <authorList>
            <person name="Jans C."/>
            <person name="Lagler S."/>
            <person name="Lacroix C."/>
            <person name="Meile L."/>
            <person name="Stevens M.J.A."/>
        </authorList>
    </citation>
    <scope>NUCLEOTIDE SEQUENCE [LARGE SCALE GENOMIC DNA]</scope>
    <source>
        <strain evidence="9 13">MRS6</strain>
    </source>
</reference>
<dbReference type="AlphaFoldDB" id="A0A0B2XMC2"/>
<dbReference type="EMBL" id="CP022474">
    <property type="protein sequence ID" value="ASN59918.1"/>
    <property type="molecule type" value="Genomic_DNA"/>
</dbReference>
<evidence type="ECO:0000256" key="7">
    <source>
        <dbReference type="ARBA" id="ARBA00023136"/>
    </source>
</evidence>
<evidence type="ECO:0000256" key="6">
    <source>
        <dbReference type="ARBA" id="ARBA00022989"/>
    </source>
</evidence>
<evidence type="ECO:0000256" key="4">
    <source>
        <dbReference type="ARBA" id="ARBA00022597"/>
    </source>
</evidence>
<accession>A0A0B2XMC2</accession>
<evidence type="ECO:0000256" key="5">
    <source>
        <dbReference type="ARBA" id="ARBA00022692"/>
    </source>
</evidence>
<feature type="transmembrane region" description="Helical" evidence="8">
    <location>
        <begin position="267"/>
        <end position="287"/>
    </location>
</feature>
<sequence>MAILIALIPALAWGSIGLVSGKLGGNAYQQTLGMTIGALVFGIGTFLVLQPALNLRIMVIGIISGLFWSIGQGQQFQSMQAMGVSKTVPLSTGMQLIVNTLAGALLFHEWKTTHDYIFGITALVILIAGATLTSMKDPKSSVAAKEDTQFARGFRALILSTIGYGGYTIIVNWSHIGATSIVLPQAIGMFVGAAIFAGVGIGTAVFNKKTALNISTGLLWGLGNLFMLISMNDIGLAISYSLSQCGIIISTIGSIYLLGEQKTKKEMVYVTLGCLLVIVGGVTLGMMK</sequence>
<evidence type="ECO:0000313" key="15">
    <source>
        <dbReference type="Proteomes" id="UP000825100"/>
    </source>
</evidence>
<dbReference type="GO" id="GO:0005886">
    <property type="term" value="C:plasma membrane"/>
    <property type="evidence" value="ECO:0007669"/>
    <property type="project" value="UniProtKB-SubCell"/>
</dbReference>
<evidence type="ECO:0000313" key="14">
    <source>
        <dbReference type="Proteomes" id="UP000257607"/>
    </source>
</evidence>
<dbReference type="OrthoDB" id="1452595at2"/>
<reference evidence="11 15" key="3">
    <citation type="submission" date="2021-05" db="EMBL/GenBank/DDBJ databases">
        <title>Complete Genome Sequence of Latilactobacillus sp. Strain WDN19, a High D-Aspartate-producing Lactic Acid Bacterium Isolated from a Japanese Pickle.</title>
        <authorList>
            <person name="Kajitani K."/>
            <person name="Takahashi S."/>
        </authorList>
    </citation>
    <scope>NUCLEOTIDE SEQUENCE [LARGE SCALE GENOMIC DNA]</scope>
    <source>
        <strain evidence="11 15">WDN19</strain>
    </source>
</reference>
<dbReference type="EMBL" id="AP024685">
    <property type="protein sequence ID" value="BCX31427.1"/>
    <property type="molecule type" value="Genomic_DNA"/>
</dbReference>
<dbReference type="GO" id="GO:0015144">
    <property type="term" value="F:carbohydrate transmembrane transporter activity"/>
    <property type="evidence" value="ECO:0007669"/>
    <property type="project" value="InterPro"/>
</dbReference>
<evidence type="ECO:0000313" key="10">
    <source>
        <dbReference type="EMBL" id="AXN35648.1"/>
    </source>
</evidence>
<evidence type="ECO:0000313" key="16">
    <source>
        <dbReference type="Proteomes" id="UP001215533"/>
    </source>
</evidence>
<evidence type="ECO:0000313" key="9">
    <source>
        <dbReference type="EMBL" id="ASN59918.1"/>
    </source>
</evidence>
<keyword evidence="7 8" id="KW-0472">Membrane</keyword>
<dbReference type="KEGG" id="lcv:FBA2_06130"/>
<evidence type="ECO:0000313" key="12">
    <source>
        <dbReference type="EMBL" id="WDC91907.1"/>
    </source>
</evidence>
<feature type="transmembrane region" description="Helical" evidence="8">
    <location>
        <begin position="31"/>
        <end position="48"/>
    </location>
</feature>
<name>A0A0B2XMC2_LATCU</name>
<feature type="transmembrane region" description="Helical" evidence="8">
    <location>
        <begin position="237"/>
        <end position="258"/>
    </location>
</feature>
<dbReference type="Proteomes" id="UP001215533">
    <property type="component" value="Chromosome"/>
</dbReference>
<dbReference type="RefSeq" id="WP_004270033.1">
    <property type="nucleotide sequence ID" value="NZ_AP024685.1"/>
</dbReference>
<feature type="transmembrane region" description="Helical" evidence="8">
    <location>
        <begin position="55"/>
        <end position="71"/>
    </location>
</feature>